<evidence type="ECO:0000313" key="8">
    <source>
        <dbReference type="Proteomes" id="UP000008827"/>
    </source>
</evidence>
<organism evidence="6">
    <name type="scientific">Glycine max</name>
    <name type="common">Soybean</name>
    <name type="synonym">Glycine hispida</name>
    <dbReference type="NCBI Taxonomy" id="3847"/>
    <lineage>
        <taxon>Eukaryota</taxon>
        <taxon>Viridiplantae</taxon>
        <taxon>Streptophyta</taxon>
        <taxon>Embryophyta</taxon>
        <taxon>Tracheophyta</taxon>
        <taxon>Spermatophyta</taxon>
        <taxon>Magnoliopsida</taxon>
        <taxon>eudicotyledons</taxon>
        <taxon>Gunneridae</taxon>
        <taxon>Pentapetalae</taxon>
        <taxon>rosids</taxon>
        <taxon>fabids</taxon>
        <taxon>Fabales</taxon>
        <taxon>Fabaceae</taxon>
        <taxon>Papilionoideae</taxon>
        <taxon>50 kb inversion clade</taxon>
        <taxon>NPAAA clade</taxon>
        <taxon>indigoferoid/millettioid clade</taxon>
        <taxon>Phaseoleae</taxon>
        <taxon>Glycine</taxon>
        <taxon>Glycine subgen. Soja</taxon>
    </lineage>
</organism>
<reference evidence="6 7" key="1">
    <citation type="journal article" date="2010" name="Nature">
        <title>Genome sequence of the palaeopolyploid soybean.</title>
        <authorList>
            <person name="Schmutz J."/>
            <person name="Cannon S.B."/>
            <person name="Schlueter J."/>
            <person name="Ma J."/>
            <person name="Mitros T."/>
            <person name="Nelson W."/>
            <person name="Hyten D.L."/>
            <person name="Song Q."/>
            <person name="Thelen J.J."/>
            <person name="Cheng J."/>
            <person name="Xu D."/>
            <person name="Hellsten U."/>
            <person name="May G.D."/>
            <person name="Yu Y."/>
            <person name="Sakurai T."/>
            <person name="Umezawa T."/>
            <person name="Bhattacharyya M.K."/>
            <person name="Sandhu D."/>
            <person name="Valliyodan B."/>
            <person name="Lindquist E."/>
            <person name="Peto M."/>
            <person name="Grant D."/>
            <person name="Shu S."/>
            <person name="Goodstein D."/>
            <person name="Barry K."/>
            <person name="Futrell-Griggs M."/>
            <person name="Abernathy B."/>
            <person name="Du J."/>
            <person name="Tian Z."/>
            <person name="Zhu L."/>
            <person name="Gill N."/>
            <person name="Joshi T."/>
            <person name="Libault M."/>
            <person name="Sethuraman A."/>
            <person name="Zhang X.-C."/>
            <person name="Shinozaki K."/>
            <person name="Nguyen H.T."/>
            <person name="Wing R.A."/>
            <person name="Cregan P."/>
            <person name="Specht J."/>
            <person name="Grimwood J."/>
            <person name="Rokhsar D."/>
            <person name="Stacey G."/>
            <person name="Shoemaker R.C."/>
            <person name="Jackson S.A."/>
        </authorList>
    </citation>
    <scope>NUCLEOTIDE SEQUENCE [LARGE SCALE GENOMIC DNA]</scope>
    <source>
        <strain evidence="7">cv. Williams 82</strain>
        <tissue evidence="6">Callus</tissue>
    </source>
</reference>
<dbReference type="CDD" id="cd00051">
    <property type="entry name" value="EFh"/>
    <property type="match status" value="1"/>
</dbReference>
<dbReference type="InterPro" id="IPR035897">
    <property type="entry name" value="Toll_tir_struct_dom_sf"/>
</dbReference>
<dbReference type="SUPFAM" id="SSF52200">
    <property type="entry name" value="Toll/Interleukin receptor TIR domain"/>
    <property type="match status" value="1"/>
</dbReference>
<dbReference type="SMR" id="K7MIY3"/>
<evidence type="ECO:0000256" key="3">
    <source>
        <dbReference type="SAM" id="Phobius"/>
    </source>
</evidence>
<dbReference type="EnsemblPlants" id="KRH09420">
    <property type="protein sequence ID" value="KRH09420"/>
    <property type="gene ID" value="GLYMA_16G214800"/>
</dbReference>
<dbReference type="SUPFAM" id="SSF47473">
    <property type="entry name" value="EF-hand"/>
    <property type="match status" value="1"/>
</dbReference>
<dbReference type="AlphaFoldDB" id="K7MIY3"/>
<dbReference type="Gramene" id="KRH09420">
    <property type="protein sequence ID" value="KRH09420"/>
    <property type="gene ID" value="GLYMA_16G214800"/>
</dbReference>
<evidence type="ECO:0000313" key="6">
    <source>
        <dbReference type="EMBL" id="KRH09420.1"/>
    </source>
</evidence>
<dbReference type="Gene3D" id="3.40.50.10140">
    <property type="entry name" value="Toll/interleukin-1 receptor homology (TIR) domain"/>
    <property type="match status" value="1"/>
</dbReference>
<feature type="domain" description="EF-hand" evidence="5">
    <location>
        <begin position="238"/>
        <end position="273"/>
    </location>
</feature>
<dbReference type="Proteomes" id="UP000008827">
    <property type="component" value="Chromosome 16"/>
</dbReference>
<dbReference type="PaxDb" id="3847-GLYMA16G34060.3"/>
<feature type="domain" description="EF-hand" evidence="5">
    <location>
        <begin position="274"/>
        <end position="305"/>
    </location>
</feature>
<dbReference type="InterPro" id="IPR002048">
    <property type="entry name" value="EF_hand_dom"/>
</dbReference>
<dbReference type="SMART" id="SM00255">
    <property type="entry name" value="TIR"/>
    <property type="match status" value="1"/>
</dbReference>
<keyword evidence="1" id="KW-0106">Calcium</keyword>
<dbReference type="GO" id="GO:0007165">
    <property type="term" value="P:signal transduction"/>
    <property type="evidence" value="ECO:0000318"/>
    <property type="project" value="GO_Central"/>
</dbReference>
<protein>
    <recommendedName>
        <fullName evidence="9">TIR domain-containing protein</fullName>
    </recommendedName>
</protein>
<evidence type="ECO:0000313" key="7">
    <source>
        <dbReference type="EnsemblPlants" id="KRH09420"/>
    </source>
</evidence>
<dbReference type="InterPro" id="IPR000157">
    <property type="entry name" value="TIR_dom"/>
</dbReference>
<keyword evidence="3" id="KW-0472">Membrane</keyword>
<dbReference type="PROSITE" id="PS50104">
    <property type="entry name" value="TIR"/>
    <property type="match status" value="1"/>
</dbReference>
<dbReference type="STRING" id="3847.K7MIY3"/>
<dbReference type="PROSITE" id="PS50222">
    <property type="entry name" value="EF_HAND_2"/>
    <property type="match status" value="2"/>
</dbReference>
<dbReference type="EMBL" id="CM000849">
    <property type="protein sequence ID" value="KRH09420.1"/>
    <property type="molecule type" value="Genomic_DNA"/>
</dbReference>
<feature type="transmembrane region" description="Helical" evidence="3">
    <location>
        <begin position="24"/>
        <end position="44"/>
    </location>
</feature>
<dbReference type="SMART" id="SM00054">
    <property type="entry name" value="EFh"/>
    <property type="match status" value="2"/>
</dbReference>
<dbReference type="HOGENOM" id="CLU_001561_3_0_1"/>
<dbReference type="GO" id="GO:0005634">
    <property type="term" value="C:nucleus"/>
    <property type="evidence" value="ECO:0000318"/>
    <property type="project" value="GO_Central"/>
</dbReference>
<dbReference type="GO" id="GO:0005509">
    <property type="term" value="F:calcium ion binding"/>
    <property type="evidence" value="ECO:0007669"/>
    <property type="project" value="InterPro"/>
</dbReference>
<sequence>MNEKKQDIFHKGGYLLYNTYHLGYFHFHISSSFILNFFHLIMAATTRSRASIYDVFLNFRGEDTRYGFTGNLYRALSDKGIRTFFDEEKLHSGEEITPALLKAIKDSRIAITVLSEDFASSSFCLDELTSIVHCAQYNGMMIIPVFYKVYPSDVRHQKGTYGEALAKHKIRFPEKFQNWEMALRQVADLSGFHFKYRDEYEYKFIERIVASVSEKINPARIHVADLPVEQESKVQDTHQEQEYREAFKVFDKDQNGYISASELRQVLIKLGQNTTVGEVEEMIATADFDGDGQISYDEFVKTMKI</sequence>
<evidence type="ECO:0000259" key="5">
    <source>
        <dbReference type="PROSITE" id="PS50222"/>
    </source>
</evidence>
<gene>
    <name evidence="6" type="ORF">GLYMA_16G214800</name>
</gene>
<dbReference type="FunFam" id="3.40.50.10140:FF:000007">
    <property type="entry name" value="Disease resistance protein (TIR-NBS-LRR class)"/>
    <property type="match status" value="1"/>
</dbReference>
<reference evidence="6" key="3">
    <citation type="submission" date="2018-07" db="EMBL/GenBank/DDBJ databases">
        <title>WGS assembly of Glycine max.</title>
        <authorList>
            <person name="Schmutz J."/>
            <person name="Cannon S."/>
            <person name="Schlueter J."/>
            <person name="Ma J."/>
            <person name="Mitros T."/>
            <person name="Nelson W."/>
            <person name="Hyten D."/>
            <person name="Song Q."/>
            <person name="Thelen J."/>
            <person name="Cheng J."/>
            <person name="Xu D."/>
            <person name="Hellsten U."/>
            <person name="May G."/>
            <person name="Yu Y."/>
            <person name="Sakurai T."/>
            <person name="Umezawa T."/>
            <person name="Bhattacharyya M."/>
            <person name="Sandhu D."/>
            <person name="Valliyodan B."/>
            <person name="Lindquist E."/>
            <person name="Peto M."/>
            <person name="Grant D."/>
            <person name="Shu S."/>
            <person name="Goodstein D."/>
            <person name="Barry K."/>
            <person name="Futrell-Griggs M."/>
            <person name="Abernathy B."/>
            <person name="Du J."/>
            <person name="Tian Z."/>
            <person name="Zhu L."/>
            <person name="Gill N."/>
            <person name="Joshi T."/>
            <person name="Libault M."/>
            <person name="Sethuraman A."/>
            <person name="Zhang X."/>
            <person name="Shinozaki K."/>
            <person name="Nguyen H."/>
            <person name="Wing R."/>
            <person name="Cregan P."/>
            <person name="Specht J."/>
            <person name="Grimwood J."/>
            <person name="Rokhsar D."/>
            <person name="Stacey G."/>
            <person name="Shoemaker R."/>
            <person name="Jackson S."/>
        </authorList>
    </citation>
    <scope>NUCLEOTIDE SEQUENCE</scope>
    <source>
        <tissue evidence="6">Callus</tissue>
    </source>
</reference>
<reference evidence="7" key="2">
    <citation type="submission" date="2018-02" db="UniProtKB">
        <authorList>
            <consortium name="EnsemblPlants"/>
        </authorList>
    </citation>
    <scope>IDENTIFICATION</scope>
    <source>
        <strain evidence="7">Williams 82</strain>
    </source>
</reference>
<dbReference type="InParanoid" id="K7MIY3"/>
<keyword evidence="3" id="KW-1133">Transmembrane helix</keyword>
<feature type="domain" description="TIR" evidence="4">
    <location>
        <begin position="51"/>
        <end position="216"/>
    </location>
</feature>
<dbReference type="FunFam" id="1.10.238.10:FF:000001">
    <property type="entry name" value="Calmodulin 1"/>
    <property type="match status" value="1"/>
</dbReference>
<dbReference type="Gene3D" id="1.10.238.10">
    <property type="entry name" value="EF-hand"/>
    <property type="match status" value="2"/>
</dbReference>
<dbReference type="OrthoDB" id="1431171at2759"/>
<dbReference type="Pfam" id="PF13499">
    <property type="entry name" value="EF-hand_7"/>
    <property type="match status" value="1"/>
</dbReference>
<proteinExistence type="predicted"/>
<evidence type="ECO:0000259" key="4">
    <source>
        <dbReference type="PROSITE" id="PS50104"/>
    </source>
</evidence>
<dbReference type="OMA" id="CNTIKHE"/>
<name>K7MIY3_SOYBN</name>
<dbReference type="PANTHER" id="PTHR32009:SF106">
    <property type="entry name" value="TIR DOMAIN-CONTAINING PROTEIN"/>
    <property type="match status" value="1"/>
</dbReference>
<keyword evidence="8" id="KW-1185">Reference proteome</keyword>
<dbReference type="PANTHER" id="PTHR32009">
    <property type="entry name" value="TMV RESISTANCE PROTEIN N-LIKE"/>
    <property type="match status" value="1"/>
</dbReference>
<evidence type="ECO:0008006" key="9">
    <source>
        <dbReference type="Google" id="ProtNLM"/>
    </source>
</evidence>
<dbReference type="InterPro" id="IPR018247">
    <property type="entry name" value="EF_Hand_1_Ca_BS"/>
</dbReference>
<dbReference type="Pfam" id="PF01582">
    <property type="entry name" value="TIR"/>
    <property type="match status" value="1"/>
</dbReference>
<dbReference type="ExpressionAtlas" id="K7MIY3">
    <property type="expression patterns" value="baseline and differential"/>
</dbReference>
<evidence type="ECO:0000256" key="2">
    <source>
        <dbReference type="ARBA" id="ARBA00023027"/>
    </source>
</evidence>
<keyword evidence="3" id="KW-0812">Transmembrane</keyword>
<keyword evidence="2" id="KW-0520">NAD</keyword>
<accession>K7MIY3</accession>
<dbReference type="PROSITE" id="PS00018">
    <property type="entry name" value="EF_HAND_1"/>
    <property type="match status" value="2"/>
</dbReference>
<evidence type="ECO:0000256" key="1">
    <source>
        <dbReference type="ARBA" id="ARBA00022837"/>
    </source>
</evidence>
<dbReference type="eggNOG" id="KOG0027">
    <property type="taxonomic scope" value="Eukaryota"/>
</dbReference>
<dbReference type="InterPro" id="IPR011992">
    <property type="entry name" value="EF-hand-dom_pair"/>
</dbReference>